<dbReference type="PROSITE" id="PS00108">
    <property type="entry name" value="PROTEIN_KINASE_ST"/>
    <property type="match status" value="1"/>
</dbReference>
<feature type="region of interest" description="Disordered" evidence="5">
    <location>
        <begin position="1"/>
        <end position="27"/>
    </location>
</feature>
<accession>W0T6R1</accession>
<dbReference type="Gene3D" id="1.10.510.10">
    <property type="entry name" value="Transferase(Phosphotransferase) domain 1"/>
    <property type="match status" value="1"/>
</dbReference>
<organism evidence="8 9">
    <name type="scientific">Kluyveromyces marxianus (strain DMKU3-1042 / BCC 29191 / NBRC 104275)</name>
    <name type="common">Yeast</name>
    <name type="synonym">Candida kefyr</name>
    <dbReference type="NCBI Taxonomy" id="1003335"/>
    <lineage>
        <taxon>Eukaryota</taxon>
        <taxon>Fungi</taxon>
        <taxon>Dikarya</taxon>
        <taxon>Ascomycota</taxon>
        <taxon>Saccharomycotina</taxon>
        <taxon>Saccharomycetes</taxon>
        <taxon>Saccharomycetales</taxon>
        <taxon>Saccharomycetaceae</taxon>
        <taxon>Kluyveromyces</taxon>
    </lineage>
</organism>
<dbReference type="Pfam" id="PF00498">
    <property type="entry name" value="FHA"/>
    <property type="match status" value="1"/>
</dbReference>
<keyword evidence="2 4" id="KW-0547">Nucleotide-binding</keyword>
<feature type="binding site" evidence="4">
    <location>
        <position position="223"/>
    </location>
    <ligand>
        <name>ATP</name>
        <dbReference type="ChEBI" id="CHEBI:30616"/>
    </ligand>
</feature>
<feature type="domain" description="FHA" evidence="6">
    <location>
        <begin position="56"/>
        <end position="112"/>
    </location>
</feature>
<evidence type="ECO:0000256" key="5">
    <source>
        <dbReference type="SAM" id="MobiDB-lite"/>
    </source>
</evidence>
<comment type="similarity">
    <text evidence="1">Belongs to the protein kinase superfamily. CAMK Ser/Thr protein kinase family. CHEK2 subfamily.</text>
</comment>
<name>W0T6R1_KLUMD</name>
<dbReference type="SMART" id="SM00220">
    <property type="entry name" value="S_TKc"/>
    <property type="match status" value="1"/>
</dbReference>
<dbReference type="PROSITE" id="PS50006">
    <property type="entry name" value="FHA_DOMAIN"/>
    <property type="match status" value="1"/>
</dbReference>
<dbReference type="InterPro" id="IPR011009">
    <property type="entry name" value="Kinase-like_dom_sf"/>
</dbReference>
<evidence type="ECO:0000259" key="7">
    <source>
        <dbReference type="PROSITE" id="PS50011"/>
    </source>
</evidence>
<evidence type="ECO:0000256" key="1">
    <source>
        <dbReference type="ARBA" id="ARBA00005575"/>
    </source>
</evidence>
<dbReference type="EMBL" id="AP012214">
    <property type="protein sequence ID" value="BAO39105.2"/>
    <property type="molecule type" value="Genomic_DNA"/>
</dbReference>
<dbReference type="InterPro" id="IPR008271">
    <property type="entry name" value="Ser/Thr_kinase_AS"/>
</dbReference>
<evidence type="ECO:0000256" key="3">
    <source>
        <dbReference type="ARBA" id="ARBA00022840"/>
    </source>
</evidence>
<dbReference type="Proteomes" id="UP000065495">
    <property type="component" value="Chromosome 2"/>
</dbReference>
<evidence type="ECO:0000256" key="2">
    <source>
        <dbReference type="ARBA" id="ARBA00022741"/>
    </source>
</evidence>
<protein>
    <submittedName>
        <fullName evidence="8">DNA damage response protein kinase DUN1</fullName>
    </submittedName>
</protein>
<dbReference type="SMART" id="SM00240">
    <property type="entry name" value="FHA"/>
    <property type="match status" value="1"/>
</dbReference>
<dbReference type="InterPro" id="IPR000253">
    <property type="entry name" value="FHA_dom"/>
</dbReference>
<dbReference type="SUPFAM" id="SSF56112">
    <property type="entry name" value="Protein kinase-like (PK-like)"/>
    <property type="match status" value="1"/>
</dbReference>
<dbReference type="PROSITE" id="PS00107">
    <property type="entry name" value="PROTEIN_KINASE_ATP"/>
    <property type="match status" value="1"/>
</dbReference>
<dbReference type="Pfam" id="PF00069">
    <property type="entry name" value="Pkinase"/>
    <property type="match status" value="1"/>
</dbReference>
<dbReference type="InterPro" id="IPR017441">
    <property type="entry name" value="Protein_kinase_ATP_BS"/>
</dbReference>
<dbReference type="PROSITE" id="PS50011">
    <property type="entry name" value="PROTEIN_KINASE_DOM"/>
    <property type="match status" value="1"/>
</dbReference>
<dbReference type="OrthoDB" id="407410at2759"/>
<keyword evidence="8" id="KW-0418">Kinase</keyword>
<evidence type="ECO:0000313" key="8">
    <source>
        <dbReference type="EMBL" id="BAO39105.2"/>
    </source>
</evidence>
<dbReference type="CDD" id="cd05117">
    <property type="entry name" value="STKc_CAMK"/>
    <property type="match status" value="1"/>
</dbReference>
<dbReference type="InterPro" id="IPR008984">
    <property type="entry name" value="SMAD_FHA_dom_sf"/>
</dbReference>
<dbReference type="GO" id="GO:0004672">
    <property type="term" value="F:protein kinase activity"/>
    <property type="evidence" value="ECO:0007669"/>
    <property type="project" value="InterPro"/>
</dbReference>
<keyword evidence="3 4" id="KW-0067">ATP-binding</keyword>
<sequence length="509" mass="58095">MSEAPKRKYSDEENKLDVKRIQQSSQTSQSTGTIATLLSLIPEREQIIHITNSQKISVGRSRSCNITLTEPDISTIHAELFTIEVQLNGNKRKMINIIDKSRNGTFINGDRLVKKDYVLKNGDKIVFGKSCSYLFKYAQLSENSEKDHNQAAQSSQGTQRNDYDGVFRKPLFSSQNTSKKMVRKDQPRSFFDKYIAGAELGTGHYAVVKEAKNKQTGETVAVKIFHPQQNDDDKRTKKFTEETKILLSVQHPNIVKLIDRFVEPVSKTQIQTYLVLEKINDGELFERIVKKTHLREDETKALFKQLLSGLQYLHDRNIIHRDIKPENILLSITKRKSADEIALGPWDDDEIDIQVKIADFGLAKFTGEMKFTNTLCGTPSYVAPEVLSKTGYTSRVDMWSAGVLLYVCLCGFPPFSEQLAPPNMKEQILQGKFAFYSPYWDNIDDCVLHLISNLLVVNPARRFSVEDALNHPWFTSKQELEFENEILRSQTAPEKVPKTFSELSNLQNK</sequence>
<proteinExistence type="inferred from homology"/>
<dbReference type="AlphaFoldDB" id="W0T6R1"/>
<dbReference type="GeneID" id="34715108"/>
<dbReference type="GO" id="GO:0005524">
    <property type="term" value="F:ATP binding"/>
    <property type="evidence" value="ECO:0007669"/>
    <property type="project" value="UniProtKB-UniRule"/>
</dbReference>
<evidence type="ECO:0000259" key="6">
    <source>
        <dbReference type="PROSITE" id="PS50006"/>
    </source>
</evidence>
<dbReference type="RefSeq" id="XP_022674963.1">
    <property type="nucleotide sequence ID" value="XM_022818280.1"/>
</dbReference>
<dbReference type="InterPro" id="IPR000719">
    <property type="entry name" value="Prot_kinase_dom"/>
</dbReference>
<feature type="domain" description="Protein kinase" evidence="7">
    <location>
        <begin position="194"/>
        <end position="474"/>
    </location>
</feature>
<evidence type="ECO:0000313" key="9">
    <source>
        <dbReference type="Proteomes" id="UP000065495"/>
    </source>
</evidence>
<dbReference type="FunFam" id="1.10.510.10:FF:000732">
    <property type="entry name" value="Protein serine-threonine kinase"/>
    <property type="match status" value="1"/>
</dbReference>
<dbReference type="SUPFAM" id="SSF49879">
    <property type="entry name" value="SMAD/FHA domain"/>
    <property type="match status" value="1"/>
</dbReference>
<evidence type="ECO:0000256" key="4">
    <source>
        <dbReference type="PROSITE-ProRule" id="PRU10141"/>
    </source>
</evidence>
<reference evidence="8 9" key="1">
    <citation type="journal article" date="2015" name="Biotechnol. Biofuels">
        <title>Genetic basis of the highly efficient yeast Kluyveromyces marxianus: complete genome sequence and transcriptome analyses.</title>
        <authorList>
            <person name="Lertwattanasakul N."/>
            <person name="Kosaka T."/>
            <person name="Hosoyama A."/>
            <person name="Suzuki Y."/>
            <person name="Rodrussamee N."/>
            <person name="Matsutani M."/>
            <person name="Murata M."/>
            <person name="Fujimoto N."/>
            <person name="Suprayogi"/>
            <person name="Tsuchikane K."/>
            <person name="Limtong S."/>
            <person name="Fujita N."/>
            <person name="Yamada M."/>
        </authorList>
    </citation>
    <scope>NUCLEOTIDE SEQUENCE [LARGE SCALE GENOMIC DNA]</scope>
    <source>
        <strain evidence="9">DMKU3-1042 / BCC 29191 / NBRC 104275</strain>
    </source>
</reference>
<gene>
    <name evidence="8" type="primary">DUN1</name>
    <name evidence="8" type="ORF">KLMA_20647</name>
</gene>
<dbReference type="KEGG" id="kmx:KLMA_20647"/>
<dbReference type="Gene3D" id="2.60.200.20">
    <property type="match status" value="1"/>
</dbReference>
<keyword evidence="8" id="KW-0808">Transferase</keyword>
<dbReference type="VEuPathDB" id="FungiDB:KLMA_20647"/>
<dbReference type="PANTHER" id="PTHR24347">
    <property type="entry name" value="SERINE/THREONINE-PROTEIN KINASE"/>
    <property type="match status" value="1"/>
</dbReference>
<feature type="compositionally biased region" description="Basic and acidic residues" evidence="5">
    <location>
        <begin position="1"/>
        <end position="20"/>
    </location>
</feature>